<gene>
    <name evidence="1" type="ORF">EPI10_005213</name>
</gene>
<name>A0A5B6WMP4_9ROSI</name>
<sequence>MPLASPSTYSFCSSDTNKGVQVESCLVKELEDLSKSKNHKTISILKEKKRDTKAYSRNNKCFLKKGFTLRESNHTKFMESIRKIAKSLNWEVFCDQKPTPILS</sequence>
<comment type="caution">
    <text evidence="1">The sequence shown here is derived from an EMBL/GenBank/DDBJ whole genome shotgun (WGS) entry which is preliminary data.</text>
</comment>
<proteinExistence type="predicted"/>
<protein>
    <submittedName>
        <fullName evidence="1">E3 ubiquitin-protein ligase COP1-like</fullName>
    </submittedName>
</protein>
<accession>A0A5B6WMP4</accession>
<evidence type="ECO:0000313" key="2">
    <source>
        <dbReference type="Proteomes" id="UP000325315"/>
    </source>
</evidence>
<dbReference type="AlphaFoldDB" id="A0A5B6WMP4"/>
<reference evidence="2" key="1">
    <citation type="journal article" date="2019" name="Plant Biotechnol. J.">
        <title>Genome sequencing of the Australian wild diploid species Gossypium australe highlights disease resistance and delayed gland morphogenesis.</title>
        <authorList>
            <person name="Cai Y."/>
            <person name="Cai X."/>
            <person name="Wang Q."/>
            <person name="Wang P."/>
            <person name="Zhang Y."/>
            <person name="Cai C."/>
            <person name="Xu Y."/>
            <person name="Wang K."/>
            <person name="Zhou Z."/>
            <person name="Wang C."/>
            <person name="Geng S."/>
            <person name="Li B."/>
            <person name="Dong Q."/>
            <person name="Hou Y."/>
            <person name="Wang H."/>
            <person name="Ai P."/>
            <person name="Liu Z."/>
            <person name="Yi F."/>
            <person name="Sun M."/>
            <person name="An G."/>
            <person name="Cheng J."/>
            <person name="Zhang Y."/>
            <person name="Shi Q."/>
            <person name="Xie Y."/>
            <person name="Shi X."/>
            <person name="Chang Y."/>
            <person name="Huang F."/>
            <person name="Chen Y."/>
            <person name="Hong S."/>
            <person name="Mi L."/>
            <person name="Sun Q."/>
            <person name="Zhang L."/>
            <person name="Zhou B."/>
            <person name="Peng R."/>
            <person name="Zhang X."/>
            <person name="Liu F."/>
        </authorList>
    </citation>
    <scope>NUCLEOTIDE SEQUENCE [LARGE SCALE GENOMIC DNA]</scope>
    <source>
        <strain evidence="2">cv. PA1801</strain>
    </source>
</reference>
<evidence type="ECO:0000313" key="1">
    <source>
        <dbReference type="EMBL" id="KAA3483010.1"/>
    </source>
</evidence>
<dbReference type="Proteomes" id="UP000325315">
    <property type="component" value="Unassembled WGS sequence"/>
</dbReference>
<dbReference type="EMBL" id="SMMG02000002">
    <property type="protein sequence ID" value="KAA3483010.1"/>
    <property type="molecule type" value="Genomic_DNA"/>
</dbReference>
<dbReference type="OrthoDB" id="10574179at2759"/>
<organism evidence="1 2">
    <name type="scientific">Gossypium australe</name>
    <dbReference type="NCBI Taxonomy" id="47621"/>
    <lineage>
        <taxon>Eukaryota</taxon>
        <taxon>Viridiplantae</taxon>
        <taxon>Streptophyta</taxon>
        <taxon>Embryophyta</taxon>
        <taxon>Tracheophyta</taxon>
        <taxon>Spermatophyta</taxon>
        <taxon>Magnoliopsida</taxon>
        <taxon>eudicotyledons</taxon>
        <taxon>Gunneridae</taxon>
        <taxon>Pentapetalae</taxon>
        <taxon>rosids</taxon>
        <taxon>malvids</taxon>
        <taxon>Malvales</taxon>
        <taxon>Malvaceae</taxon>
        <taxon>Malvoideae</taxon>
        <taxon>Gossypium</taxon>
    </lineage>
</organism>
<keyword evidence="2" id="KW-1185">Reference proteome</keyword>